<dbReference type="EMBL" id="KZ679260">
    <property type="protein sequence ID" value="PTB42742.1"/>
    <property type="molecule type" value="Genomic_DNA"/>
</dbReference>
<dbReference type="STRING" id="1042311.A0A2T3ZD63"/>
<evidence type="ECO:0000259" key="5">
    <source>
        <dbReference type="PROSITE" id="PS50975"/>
    </source>
</evidence>
<dbReference type="Proteomes" id="UP000240493">
    <property type="component" value="Unassembled WGS sequence"/>
</dbReference>
<dbReference type="SUPFAM" id="SSF56059">
    <property type="entry name" value="Glutathione synthetase ATP-binding domain-like"/>
    <property type="match status" value="1"/>
</dbReference>
<evidence type="ECO:0000313" key="7">
    <source>
        <dbReference type="Proteomes" id="UP000240493"/>
    </source>
</evidence>
<keyword evidence="1" id="KW-0436">Ligase</keyword>
<sequence length="628" mass="70668">MGNEMYTSQDFFNPSLSKVRCLWSFSSPTSRLKDVLRNAFYLDLVLERLVCTCYNLRAKPGEDRLEMAIKIILVARAGYLCRKDILELRMRHSEWIESVIPFSTANGYYPSVERDAENDLLALLVSSPGALLLRKPHNTLYRETMKTVEEDLKVRLSFDWVLPTPPSERKVAMVGGRSMFDAKNKGFCYRGAYEAAEALGISVVVVDRPGYWLQDEAYSQLRSDFVSIDMIIDEGLPSRIADAVKDLEIDGIDSFADELVGATAQAAERLGLPTDPVSAYMRALDKHETSKLFNTTIQTLLLDNAGLLDDPSMLPQLESLRYPLIIKPCRGGGSRGVMKANSWASLRQAARQVEDWGYSKQGILIETYVDGPEVDANFALWEGEILFFEICDDFPCDADAEDATTSDTFAEDNMVMPSRLPREERDLVRSSLHNSLLQLGFRSGVFHVEARIQNSTMRYQDTNGIVDLESADGISEGAGNRRQPEVFLVEVNPRPADFDNIYGIAYTYGVDFNSLHWLRALDDGARFTALCHPFTCGTQYYSCILVIPIHRENVFVPENYCTEILRRLPEVAPYVSGTECFTAGKRVSPVGGAGHIGSFLVYSKKSRRNLLEMCMYIKKVFRDILDNI</sequence>
<keyword evidence="7" id="KW-1185">Reference proteome</keyword>
<keyword evidence="3 4" id="KW-0067">ATP-binding</keyword>
<feature type="domain" description="ATP-grasp" evidence="5">
    <location>
        <begin position="286"/>
        <end position="521"/>
    </location>
</feature>
<evidence type="ECO:0000256" key="4">
    <source>
        <dbReference type="PROSITE-ProRule" id="PRU00409"/>
    </source>
</evidence>
<dbReference type="InterPro" id="IPR011761">
    <property type="entry name" value="ATP-grasp"/>
</dbReference>
<dbReference type="Pfam" id="PF13535">
    <property type="entry name" value="ATP-grasp_4"/>
    <property type="match status" value="1"/>
</dbReference>
<protein>
    <recommendedName>
        <fullName evidence="5">ATP-grasp domain-containing protein</fullName>
    </recommendedName>
</protein>
<reference evidence="6 7" key="1">
    <citation type="submission" date="2016-07" db="EMBL/GenBank/DDBJ databases">
        <title>Multiple horizontal gene transfer events from other fungi enriched the ability of initially mycotrophic Trichoderma (Ascomycota) to feed on dead plant biomass.</title>
        <authorList>
            <consortium name="DOE Joint Genome Institute"/>
            <person name="Aerts A."/>
            <person name="Atanasova L."/>
            <person name="Chenthamara K."/>
            <person name="Zhang J."/>
            <person name="Grujic M."/>
            <person name="Henrissat B."/>
            <person name="Kuo A."/>
            <person name="Salamov A."/>
            <person name="Lipzen A."/>
            <person name="Labutti K."/>
            <person name="Barry K."/>
            <person name="Miao Y."/>
            <person name="Rahimi M.J."/>
            <person name="Shen Q."/>
            <person name="Grigoriev I.V."/>
            <person name="Kubicek C.P."/>
            <person name="Druzhinina I.S."/>
        </authorList>
    </citation>
    <scope>NUCLEOTIDE SEQUENCE [LARGE SCALE GENOMIC DNA]</scope>
    <source>
        <strain evidence="6 7">CBS 433.97</strain>
    </source>
</reference>
<keyword evidence="2 4" id="KW-0547">Nucleotide-binding</keyword>
<dbReference type="PANTHER" id="PTHR43585">
    <property type="entry name" value="FUMIPYRROLE BIOSYNTHESIS PROTEIN C"/>
    <property type="match status" value="1"/>
</dbReference>
<dbReference type="InterPro" id="IPR052032">
    <property type="entry name" value="ATP-dep_AA_Ligase"/>
</dbReference>
<dbReference type="InterPro" id="IPR041472">
    <property type="entry name" value="BL00235/CARNS1_N"/>
</dbReference>
<dbReference type="GO" id="GO:0005524">
    <property type="term" value="F:ATP binding"/>
    <property type="evidence" value="ECO:0007669"/>
    <property type="project" value="UniProtKB-UniRule"/>
</dbReference>
<dbReference type="PANTHER" id="PTHR43585:SF2">
    <property type="entry name" value="ATP-GRASP ENZYME FSQD"/>
    <property type="match status" value="1"/>
</dbReference>
<dbReference type="OrthoDB" id="434648at2759"/>
<evidence type="ECO:0000256" key="1">
    <source>
        <dbReference type="ARBA" id="ARBA00022598"/>
    </source>
</evidence>
<accession>A0A2T3ZD63</accession>
<dbReference type="Pfam" id="PF18130">
    <property type="entry name" value="ATPgrasp_N"/>
    <property type="match status" value="1"/>
</dbReference>
<evidence type="ECO:0000256" key="2">
    <source>
        <dbReference type="ARBA" id="ARBA00022741"/>
    </source>
</evidence>
<evidence type="ECO:0000256" key="3">
    <source>
        <dbReference type="ARBA" id="ARBA00022840"/>
    </source>
</evidence>
<dbReference type="GO" id="GO:0016874">
    <property type="term" value="F:ligase activity"/>
    <property type="evidence" value="ECO:0007669"/>
    <property type="project" value="UniProtKB-KW"/>
</dbReference>
<organism evidence="6 7">
    <name type="scientific">Trichoderma asperellum (strain ATCC 204424 / CBS 433.97 / NBRC 101777)</name>
    <dbReference type="NCBI Taxonomy" id="1042311"/>
    <lineage>
        <taxon>Eukaryota</taxon>
        <taxon>Fungi</taxon>
        <taxon>Dikarya</taxon>
        <taxon>Ascomycota</taxon>
        <taxon>Pezizomycotina</taxon>
        <taxon>Sordariomycetes</taxon>
        <taxon>Hypocreomycetidae</taxon>
        <taxon>Hypocreales</taxon>
        <taxon>Hypocreaceae</taxon>
        <taxon>Trichoderma</taxon>
    </lineage>
</organism>
<dbReference type="GO" id="GO:0046872">
    <property type="term" value="F:metal ion binding"/>
    <property type="evidence" value="ECO:0007669"/>
    <property type="project" value="InterPro"/>
</dbReference>
<dbReference type="Gene3D" id="3.40.50.20">
    <property type="match status" value="1"/>
</dbReference>
<dbReference type="AlphaFoldDB" id="A0A2T3ZD63"/>
<dbReference type="Gene3D" id="3.30.470.20">
    <property type="entry name" value="ATP-grasp fold, B domain"/>
    <property type="match status" value="1"/>
</dbReference>
<gene>
    <name evidence="6" type="ORF">M441DRAFT_79384</name>
</gene>
<evidence type="ECO:0000313" key="6">
    <source>
        <dbReference type="EMBL" id="PTB42742.1"/>
    </source>
</evidence>
<name>A0A2T3ZD63_TRIA4</name>
<dbReference type="PROSITE" id="PS50975">
    <property type="entry name" value="ATP_GRASP"/>
    <property type="match status" value="1"/>
</dbReference>
<proteinExistence type="predicted"/>